<evidence type="ECO:0000313" key="3">
    <source>
        <dbReference type="Proteomes" id="UP001501470"/>
    </source>
</evidence>
<keyword evidence="1" id="KW-1133">Transmembrane helix</keyword>
<gene>
    <name evidence="2" type="ORF">GCM10009827_072510</name>
</gene>
<accession>A0ABN2BMS4</accession>
<keyword evidence="1" id="KW-0812">Transmembrane</keyword>
<comment type="caution">
    <text evidence="2">The sequence shown here is derived from an EMBL/GenBank/DDBJ whole genome shotgun (WGS) entry which is preliminary data.</text>
</comment>
<dbReference type="RefSeq" id="WP_344507211.1">
    <property type="nucleotide sequence ID" value="NZ_BAAAQD010000016.1"/>
</dbReference>
<dbReference type="Proteomes" id="UP001501470">
    <property type="component" value="Unassembled WGS sequence"/>
</dbReference>
<protein>
    <submittedName>
        <fullName evidence="2">Uncharacterized protein</fullName>
    </submittedName>
</protein>
<reference evidence="2 3" key="1">
    <citation type="journal article" date="2019" name="Int. J. Syst. Evol. Microbiol.">
        <title>The Global Catalogue of Microorganisms (GCM) 10K type strain sequencing project: providing services to taxonomists for standard genome sequencing and annotation.</title>
        <authorList>
            <consortium name="The Broad Institute Genomics Platform"/>
            <consortium name="The Broad Institute Genome Sequencing Center for Infectious Disease"/>
            <person name="Wu L."/>
            <person name="Ma J."/>
        </authorList>
    </citation>
    <scope>NUCLEOTIDE SEQUENCE [LARGE SCALE GENOMIC DNA]</scope>
    <source>
        <strain evidence="2 3">JCM 15933</strain>
    </source>
</reference>
<evidence type="ECO:0000256" key="1">
    <source>
        <dbReference type="SAM" id="Phobius"/>
    </source>
</evidence>
<feature type="transmembrane region" description="Helical" evidence="1">
    <location>
        <begin position="24"/>
        <end position="42"/>
    </location>
</feature>
<dbReference type="EMBL" id="BAAAQD010000016">
    <property type="protein sequence ID" value="GAA1542425.1"/>
    <property type="molecule type" value="Genomic_DNA"/>
</dbReference>
<keyword evidence="3" id="KW-1185">Reference proteome</keyword>
<organism evidence="2 3">
    <name type="scientific">Dactylosporangium maewongense</name>
    <dbReference type="NCBI Taxonomy" id="634393"/>
    <lineage>
        <taxon>Bacteria</taxon>
        <taxon>Bacillati</taxon>
        <taxon>Actinomycetota</taxon>
        <taxon>Actinomycetes</taxon>
        <taxon>Micromonosporales</taxon>
        <taxon>Micromonosporaceae</taxon>
        <taxon>Dactylosporangium</taxon>
    </lineage>
</organism>
<keyword evidence="1" id="KW-0472">Membrane</keyword>
<proteinExistence type="predicted"/>
<name>A0ABN2BMS4_9ACTN</name>
<sequence>MILLAAVVAALAVGGLTVRETGSWPAALLAGVGAAGATVPALHRMLAG</sequence>
<evidence type="ECO:0000313" key="2">
    <source>
        <dbReference type="EMBL" id="GAA1542425.1"/>
    </source>
</evidence>